<feature type="domain" description="Major facilitator superfamily (MFS) profile" evidence="6">
    <location>
        <begin position="25"/>
        <end position="433"/>
    </location>
</feature>
<accession>A0ABN7B055</accession>
<name>A0ABN7B055_9HEMI</name>
<dbReference type="PANTHER" id="PTHR48021">
    <property type="match status" value="1"/>
</dbReference>
<feature type="transmembrane region" description="Helical" evidence="5">
    <location>
        <begin position="157"/>
        <end position="175"/>
    </location>
</feature>
<evidence type="ECO:0000256" key="1">
    <source>
        <dbReference type="ARBA" id="ARBA00004141"/>
    </source>
</evidence>
<evidence type="ECO:0000313" key="7">
    <source>
        <dbReference type="EMBL" id="BES96541.1"/>
    </source>
</evidence>
<keyword evidence="7" id="KW-0762">Sugar transport</keyword>
<dbReference type="InterPro" id="IPR050549">
    <property type="entry name" value="MFS_Trehalose_Transporter"/>
</dbReference>
<dbReference type="Pfam" id="PF00083">
    <property type="entry name" value="Sugar_tr"/>
    <property type="match status" value="1"/>
</dbReference>
<feature type="transmembrane region" description="Helical" evidence="5">
    <location>
        <begin position="313"/>
        <end position="332"/>
    </location>
</feature>
<sequence>MRTAHVSDAAVEEVPRVRRESPWFIEFILFFVVALLCVSAGFVTAWSPPEFKHEDEDDEPFFVLQPDPFGFLVLAPYVIGSGASLVFGYISHRCGRKAALYVAALFGSVSGFTFLFAEGPAPVYVGRVASCICMAGATVICPVFVIETVRDSSRGIYVSRCVLLIFLGVLLGGGMGQLLKYTPYCTFLIILPTLFVFLFFWLPETPYYYLSKSKPKHAELSLVWMRGRDYTDQDLKYTLNQFQQREPGIWRGICLYLIRGVGSVYITLHYLAKGTLAISTNATPNETAIIMTSLLLLSSFLGTLATDRAGRKLLLYLSYGGCACCFLITALYDFLKIEKFLCIPLIGIGMSTVFNGIGYGTLTPLVAMEMTAPSKRCFISCIGSSLEYLVSFTLVFAYPLIGKFLCSSANFMIPVVANTIGLYFTWLAVTETDVSQPNGELPSISSRFDPAR</sequence>
<feature type="transmembrane region" description="Helical" evidence="5">
    <location>
        <begin position="411"/>
        <end position="429"/>
    </location>
</feature>
<comment type="subcellular location">
    <subcellularLocation>
        <location evidence="1">Membrane</location>
        <topology evidence="1">Multi-pass membrane protein</topology>
    </subcellularLocation>
</comment>
<feature type="transmembrane region" description="Helical" evidence="5">
    <location>
        <begin position="98"/>
        <end position="117"/>
    </location>
</feature>
<protein>
    <submittedName>
        <fullName evidence="7">Sugar transporter</fullName>
    </submittedName>
</protein>
<keyword evidence="2 5" id="KW-0812">Transmembrane</keyword>
<dbReference type="Proteomes" id="UP001307889">
    <property type="component" value="Chromosome 7"/>
</dbReference>
<feature type="transmembrane region" description="Helical" evidence="5">
    <location>
        <begin position="68"/>
        <end position="91"/>
    </location>
</feature>
<evidence type="ECO:0000256" key="4">
    <source>
        <dbReference type="ARBA" id="ARBA00023136"/>
    </source>
</evidence>
<dbReference type="PROSITE" id="PS50850">
    <property type="entry name" value="MFS"/>
    <property type="match status" value="1"/>
</dbReference>
<organism evidence="7 8">
    <name type="scientific">Nesidiocoris tenuis</name>
    <dbReference type="NCBI Taxonomy" id="355587"/>
    <lineage>
        <taxon>Eukaryota</taxon>
        <taxon>Metazoa</taxon>
        <taxon>Ecdysozoa</taxon>
        <taxon>Arthropoda</taxon>
        <taxon>Hexapoda</taxon>
        <taxon>Insecta</taxon>
        <taxon>Pterygota</taxon>
        <taxon>Neoptera</taxon>
        <taxon>Paraneoptera</taxon>
        <taxon>Hemiptera</taxon>
        <taxon>Heteroptera</taxon>
        <taxon>Panheteroptera</taxon>
        <taxon>Cimicomorpha</taxon>
        <taxon>Miridae</taxon>
        <taxon>Dicyphina</taxon>
        <taxon>Nesidiocoris</taxon>
    </lineage>
</organism>
<feature type="transmembrane region" description="Helical" evidence="5">
    <location>
        <begin position="344"/>
        <end position="366"/>
    </location>
</feature>
<feature type="transmembrane region" description="Helical" evidence="5">
    <location>
        <begin position="23"/>
        <end position="48"/>
    </location>
</feature>
<dbReference type="EMBL" id="AP028915">
    <property type="protein sequence ID" value="BES96541.1"/>
    <property type="molecule type" value="Genomic_DNA"/>
</dbReference>
<feature type="transmembrane region" description="Helical" evidence="5">
    <location>
        <begin position="181"/>
        <end position="202"/>
    </location>
</feature>
<reference evidence="7 8" key="1">
    <citation type="submission" date="2023-09" db="EMBL/GenBank/DDBJ databases">
        <title>Nesidiocoris tenuis whole genome shotgun sequence.</title>
        <authorList>
            <person name="Shibata T."/>
            <person name="Shimoda M."/>
            <person name="Kobayashi T."/>
            <person name="Uehara T."/>
        </authorList>
    </citation>
    <scope>NUCLEOTIDE SEQUENCE [LARGE SCALE GENOMIC DNA]</scope>
    <source>
        <strain evidence="7 8">Japan</strain>
    </source>
</reference>
<gene>
    <name evidence="7" type="ORF">NTJ_09352</name>
</gene>
<keyword evidence="3 5" id="KW-1133">Transmembrane helix</keyword>
<proteinExistence type="predicted"/>
<dbReference type="InterPro" id="IPR020846">
    <property type="entry name" value="MFS_dom"/>
</dbReference>
<dbReference type="PANTHER" id="PTHR48021:SF1">
    <property type="entry name" value="GH07001P-RELATED"/>
    <property type="match status" value="1"/>
</dbReference>
<feature type="transmembrane region" description="Helical" evidence="5">
    <location>
        <begin position="378"/>
        <end position="399"/>
    </location>
</feature>
<dbReference type="InterPro" id="IPR005828">
    <property type="entry name" value="MFS_sugar_transport-like"/>
</dbReference>
<feature type="transmembrane region" description="Helical" evidence="5">
    <location>
        <begin position="249"/>
        <end position="268"/>
    </location>
</feature>
<feature type="transmembrane region" description="Helical" evidence="5">
    <location>
        <begin position="288"/>
        <end position="306"/>
    </location>
</feature>
<keyword evidence="7" id="KW-0813">Transport</keyword>
<keyword evidence="8" id="KW-1185">Reference proteome</keyword>
<dbReference type="Gene3D" id="1.20.1250.20">
    <property type="entry name" value="MFS general substrate transporter like domains"/>
    <property type="match status" value="2"/>
</dbReference>
<evidence type="ECO:0000256" key="5">
    <source>
        <dbReference type="SAM" id="Phobius"/>
    </source>
</evidence>
<evidence type="ECO:0000256" key="2">
    <source>
        <dbReference type="ARBA" id="ARBA00022692"/>
    </source>
</evidence>
<dbReference type="InterPro" id="IPR036259">
    <property type="entry name" value="MFS_trans_sf"/>
</dbReference>
<dbReference type="SUPFAM" id="SSF103473">
    <property type="entry name" value="MFS general substrate transporter"/>
    <property type="match status" value="1"/>
</dbReference>
<feature type="transmembrane region" description="Helical" evidence="5">
    <location>
        <begin position="123"/>
        <end position="145"/>
    </location>
</feature>
<keyword evidence="4 5" id="KW-0472">Membrane</keyword>
<evidence type="ECO:0000256" key="3">
    <source>
        <dbReference type="ARBA" id="ARBA00022989"/>
    </source>
</evidence>
<evidence type="ECO:0000313" key="8">
    <source>
        <dbReference type="Proteomes" id="UP001307889"/>
    </source>
</evidence>
<evidence type="ECO:0000259" key="6">
    <source>
        <dbReference type="PROSITE" id="PS50850"/>
    </source>
</evidence>